<evidence type="ECO:0000256" key="2">
    <source>
        <dbReference type="ARBA" id="ARBA00022525"/>
    </source>
</evidence>
<keyword evidence="2" id="KW-0964">Secreted</keyword>
<dbReference type="PANTHER" id="PTHR11475">
    <property type="entry name" value="OXIDASE/PEROXIDASE"/>
    <property type="match status" value="1"/>
</dbReference>
<feature type="region of interest" description="Disordered" evidence="4">
    <location>
        <begin position="879"/>
        <end position="910"/>
    </location>
</feature>
<evidence type="ECO:0000256" key="1">
    <source>
        <dbReference type="ARBA" id="ARBA00004613"/>
    </source>
</evidence>
<evidence type="ECO:0000313" key="5">
    <source>
        <dbReference type="EMBL" id="MBC4013839.1"/>
    </source>
</evidence>
<dbReference type="GO" id="GO:0005576">
    <property type="term" value="C:extracellular region"/>
    <property type="evidence" value="ECO:0007669"/>
    <property type="project" value="UniProtKB-SubCell"/>
</dbReference>
<name>A0A9X0UBG5_9PROT</name>
<evidence type="ECO:0000256" key="4">
    <source>
        <dbReference type="SAM" id="MobiDB-lite"/>
    </source>
</evidence>
<dbReference type="SUPFAM" id="SSF51120">
    <property type="entry name" value="beta-Roll"/>
    <property type="match status" value="3"/>
</dbReference>
<sequence>MVEFSRDDLTFIVRQIAIAEANSAGQPLTDLIGDPSLPFGLRTVAGTDNNLLPGQQNYGASDRLFPRLLSPVFRDAGVLDLDGPGGMPSTPTSYARTSGIVSDSQPRRISNLIADQTAANPAASAVAGSAADGPLPIPNSVPGDPGAAPFNTWYTLFGQFFDHGLDLVEKSGSGAVFMPLSPDDPLYDAGGADGVPNSGDETNFMVLTRATNQPGPDGVLGTADDIHEQINRTTPFVDQNQTYSSHPSHQVFLREYALDAGGHPVATGRLLAGADGGLVTWGGIKAQARALLGIELADTDVTDLPLLATDAYGRFIRGPNGLPQIVTSSGLIEGNLGAPVSTAEAIRTGHAFLEDIARDADPTGKTADPDNAVGLAGPGSGEVVTGGGAVGGAGDGDSGGGGAGGAGDGGNYDNELLDAHYVVGDGRGNENIGLTAVHHIFHSEHNRLVDQVKQVVLATGDADFIAEWQTSPGEWNGERLFQAARFGTEMQYQHLVFEEFARRVQPGVDEFEAYDTTIDPAIVAEFAHVVYRFGHSMLTETLPRTDADGSSADIELVEAFLNPLGFSRDGALTSDQAAASIIRGTTGQRGNEIDEFVTDALRNNLLGLPLDLAAINMARARDTGVPPLNEARREFHRGTGGDPALKPYDNWLEFGANLKHPESLVNFIAAYGTHPDIAGAATLAAKRTAAAAVVLGGADAPDDRLDFLAGTGEWAADRPGTGVDAIDFWIGGLAEKTLASSGLLGSTFNFVFETQMEALQNGDRFYYLARTAGLNLFVQLEESSFAELMMRNTGVGHLPFDVFSTPDHTIELADPASFPPGLVEVAADGTVAYLGDGHVVMGGTTEGDRIIAGGGGDALWGDGGDDWLSGGGGNDALVGGEGDDTLLGGDGDDVLKGGGGDDSIDPGDGEDLLLGGKGNDFIGPGTGPKEVFAGQGNDIVIAGEDATALNGNEGDDWLAGGGAADLLAGDNDDPFDLTPIPGNDVLIGGDGDDTVRGEYGDDIILGAEGADGIDGGRGFDWLGVADASGGIVADLWAINIDAVEGLSGSAGDDVLRGDDSAADRLTDAGLIDGLAALLMGAETFDGGNIILGGGGNDRIEGRGGGDLLHGDAALQVALTMHAPGGAILREIIIAERGGDDTLLGGQGADTLVGGEGADSFEYRTAAEGGDSIRDFAPGDDRITVSAAGFGGGLEASGRLDPGRFTANATGLSDADCGIGQFVYRTTDGSLWWDADGTATAEAVLIARLDGLPALGAADVFVIA</sequence>
<dbReference type="EMBL" id="JACOMF010000001">
    <property type="protein sequence ID" value="MBC4013839.1"/>
    <property type="molecule type" value="Genomic_DNA"/>
</dbReference>
<dbReference type="GO" id="GO:0006979">
    <property type="term" value="P:response to oxidative stress"/>
    <property type="evidence" value="ECO:0007669"/>
    <property type="project" value="InterPro"/>
</dbReference>
<keyword evidence="3" id="KW-0325">Glycoprotein</keyword>
<dbReference type="PROSITE" id="PS50292">
    <property type="entry name" value="PEROXIDASE_3"/>
    <property type="match status" value="1"/>
</dbReference>
<keyword evidence="6" id="KW-1185">Reference proteome</keyword>
<dbReference type="InterPro" id="IPR001343">
    <property type="entry name" value="Hemolysn_Ca-bd"/>
</dbReference>
<organism evidence="5 6">
    <name type="scientific">Siccirubricoccus deserti</name>
    <dbReference type="NCBI Taxonomy" id="2013562"/>
    <lineage>
        <taxon>Bacteria</taxon>
        <taxon>Pseudomonadati</taxon>
        <taxon>Pseudomonadota</taxon>
        <taxon>Alphaproteobacteria</taxon>
        <taxon>Acetobacterales</taxon>
        <taxon>Roseomonadaceae</taxon>
        <taxon>Siccirubricoccus</taxon>
    </lineage>
</organism>
<reference evidence="5" key="1">
    <citation type="submission" date="2020-08" db="EMBL/GenBank/DDBJ databases">
        <authorList>
            <person name="Hu Y."/>
            <person name="Nguyen S.V."/>
            <person name="Li F."/>
            <person name="Fanning S."/>
        </authorList>
    </citation>
    <scope>NUCLEOTIDE SEQUENCE</scope>
    <source>
        <strain evidence="5">SYSU D8009</strain>
    </source>
</reference>
<protein>
    <recommendedName>
        <fullName evidence="7">Heme peroxidase</fullName>
    </recommendedName>
</protein>
<dbReference type="Pfam" id="PF00353">
    <property type="entry name" value="HemolysinCabind"/>
    <property type="match status" value="7"/>
</dbReference>
<evidence type="ECO:0000256" key="3">
    <source>
        <dbReference type="ARBA" id="ARBA00023180"/>
    </source>
</evidence>
<dbReference type="PANTHER" id="PTHR11475:SF4">
    <property type="entry name" value="CHORION PEROXIDASE"/>
    <property type="match status" value="1"/>
</dbReference>
<dbReference type="GO" id="GO:0005509">
    <property type="term" value="F:calcium ion binding"/>
    <property type="evidence" value="ECO:0007669"/>
    <property type="project" value="InterPro"/>
</dbReference>
<comment type="caution">
    <text evidence="5">The sequence shown here is derived from an EMBL/GenBank/DDBJ whole genome shotgun (WGS) entry which is preliminary data.</text>
</comment>
<dbReference type="Pfam" id="PF03098">
    <property type="entry name" value="An_peroxidase"/>
    <property type="match status" value="2"/>
</dbReference>
<dbReference type="InterPro" id="IPR018511">
    <property type="entry name" value="Hemolysin-typ_Ca-bd_CS"/>
</dbReference>
<dbReference type="Gene3D" id="1.10.640.10">
    <property type="entry name" value="Haem peroxidase domain superfamily, animal type"/>
    <property type="match status" value="1"/>
</dbReference>
<dbReference type="CDD" id="cd09821">
    <property type="entry name" value="An_peroxidase_bacterial_2"/>
    <property type="match status" value="1"/>
</dbReference>
<dbReference type="PROSITE" id="PS00330">
    <property type="entry name" value="HEMOLYSIN_CALCIUM"/>
    <property type="match status" value="5"/>
</dbReference>
<dbReference type="AlphaFoldDB" id="A0A9X0UBG5"/>
<evidence type="ECO:0008006" key="7">
    <source>
        <dbReference type="Google" id="ProtNLM"/>
    </source>
</evidence>
<dbReference type="PRINTS" id="PR00313">
    <property type="entry name" value="CABNDNGRPT"/>
</dbReference>
<dbReference type="InterPro" id="IPR011049">
    <property type="entry name" value="Serralysin-like_metalloprot_C"/>
</dbReference>
<dbReference type="SUPFAM" id="SSF48113">
    <property type="entry name" value="Heme-dependent peroxidases"/>
    <property type="match status" value="1"/>
</dbReference>
<dbReference type="RefSeq" id="WP_186768605.1">
    <property type="nucleotide sequence ID" value="NZ_JACOMF010000001.1"/>
</dbReference>
<dbReference type="Gene3D" id="2.150.10.10">
    <property type="entry name" value="Serralysin-like metalloprotease, C-terminal"/>
    <property type="match status" value="3"/>
</dbReference>
<comment type="subcellular location">
    <subcellularLocation>
        <location evidence="1">Secreted</location>
    </subcellularLocation>
</comment>
<accession>A0A9X0UBG5</accession>
<evidence type="ECO:0000313" key="6">
    <source>
        <dbReference type="Proteomes" id="UP000600101"/>
    </source>
</evidence>
<gene>
    <name evidence="5" type="ORF">H7965_00770</name>
</gene>
<proteinExistence type="predicted"/>
<dbReference type="GO" id="GO:0020037">
    <property type="term" value="F:heme binding"/>
    <property type="evidence" value="ECO:0007669"/>
    <property type="project" value="InterPro"/>
</dbReference>
<feature type="region of interest" description="Disordered" evidence="4">
    <location>
        <begin position="387"/>
        <end position="407"/>
    </location>
</feature>
<dbReference type="GO" id="GO:0004601">
    <property type="term" value="F:peroxidase activity"/>
    <property type="evidence" value="ECO:0007669"/>
    <property type="project" value="InterPro"/>
</dbReference>
<dbReference type="Proteomes" id="UP000600101">
    <property type="component" value="Unassembled WGS sequence"/>
</dbReference>
<dbReference type="InterPro" id="IPR019791">
    <property type="entry name" value="Haem_peroxidase_animal"/>
</dbReference>
<feature type="region of interest" description="Disordered" evidence="4">
    <location>
        <begin position="82"/>
        <end position="101"/>
    </location>
</feature>
<dbReference type="InterPro" id="IPR010255">
    <property type="entry name" value="Haem_peroxidase_sf"/>
</dbReference>
<feature type="compositionally biased region" description="Polar residues" evidence="4">
    <location>
        <begin position="89"/>
        <end position="101"/>
    </location>
</feature>
<dbReference type="InterPro" id="IPR037120">
    <property type="entry name" value="Haem_peroxidase_sf_animal"/>
</dbReference>